<gene>
    <name evidence="1" type="ORF">OLC1_LOCUS22198</name>
</gene>
<evidence type="ECO:0000313" key="1">
    <source>
        <dbReference type="EMBL" id="CAI9115729.1"/>
    </source>
</evidence>
<name>A0AAV1E7R4_OLDCO</name>
<organism evidence="1 2">
    <name type="scientific">Oldenlandia corymbosa var. corymbosa</name>
    <dbReference type="NCBI Taxonomy" id="529605"/>
    <lineage>
        <taxon>Eukaryota</taxon>
        <taxon>Viridiplantae</taxon>
        <taxon>Streptophyta</taxon>
        <taxon>Embryophyta</taxon>
        <taxon>Tracheophyta</taxon>
        <taxon>Spermatophyta</taxon>
        <taxon>Magnoliopsida</taxon>
        <taxon>eudicotyledons</taxon>
        <taxon>Gunneridae</taxon>
        <taxon>Pentapetalae</taxon>
        <taxon>asterids</taxon>
        <taxon>lamiids</taxon>
        <taxon>Gentianales</taxon>
        <taxon>Rubiaceae</taxon>
        <taxon>Rubioideae</taxon>
        <taxon>Spermacoceae</taxon>
        <taxon>Hedyotis-Oldenlandia complex</taxon>
        <taxon>Oldenlandia</taxon>
    </lineage>
</organism>
<dbReference type="AlphaFoldDB" id="A0AAV1E7R4"/>
<keyword evidence="2" id="KW-1185">Reference proteome</keyword>
<dbReference type="Proteomes" id="UP001161247">
    <property type="component" value="Chromosome 8"/>
</dbReference>
<reference evidence="1" key="1">
    <citation type="submission" date="2023-03" db="EMBL/GenBank/DDBJ databases">
        <authorList>
            <person name="Julca I."/>
        </authorList>
    </citation>
    <scope>NUCLEOTIDE SEQUENCE</scope>
</reference>
<proteinExistence type="predicted"/>
<sequence>MGLSETVAMASSLGGRAAANLNGMIIDRQYHLRLPDRQSTTATTSSSGRVRRISSKWVFRSGGGTRACVFGARGEDGVCFGAGSSMLVLFCTCRRTRWKLRSGAGRSATINMVGMNSAEIPIRSGASKRPLCVLKSSFLEKDKDLAPPTTTKGG</sequence>
<protein>
    <submittedName>
        <fullName evidence="1">OLC1v1016715C1</fullName>
    </submittedName>
</protein>
<dbReference type="EMBL" id="OX459125">
    <property type="protein sequence ID" value="CAI9115729.1"/>
    <property type="molecule type" value="Genomic_DNA"/>
</dbReference>
<evidence type="ECO:0000313" key="2">
    <source>
        <dbReference type="Proteomes" id="UP001161247"/>
    </source>
</evidence>
<accession>A0AAV1E7R4</accession>